<dbReference type="RefSeq" id="WP_237344678.1">
    <property type="nucleotide sequence ID" value="NZ_JABWGX010000005.1"/>
</dbReference>
<dbReference type="InterPro" id="IPR045372">
    <property type="entry name" value="YidB"/>
</dbReference>
<reference evidence="1 2" key="1">
    <citation type="submission" date="2023-07" db="EMBL/GenBank/DDBJ databases">
        <title>Genomic Encyclopedia of Type Strains, Phase IV (KMG-IV): sequencing the most valuable type-strain genomes for metagenomic binning, comparative biology and taxonomic classification.</title>
        <authorList>
            <person name="Goeker M."/>
        </authorList>
    </citation>
    <scope>NUCLEOTIDE SEQUENCE [LARGE SCALE GENOMIC DNA]</scope>
    <source>
        <strain evidence="1 2">DSM 3770</strain>
    </source>
</reference>
<dbReference type="InterPro" id="IPR027405">
    <property type="entry name" value="YidB-like"/>
</dbReference>
<evidence type="ECO:0000313" key="1">
    <source>
        <dbReference type="EMBL" id="MDQ0504943.1"/>
    </source>
</evidence>
<name>A0ABU0LCW9_XANAG</name>
<accession>A0ABU0LCW9</accession>
<dbReference type="Proteomes" id="UP001241747">
    <property type="component" value="Unassembled WGS sequence"/>
</dbReference>
<keyword evidence="2" id="KW-1185">Reference proteome</keyword>
<dbReference type="SUPFAM" id="SSF140804">
    <property type="entry name" value="YidB-like"/>
    <property type="match status" value="1"/>
</dbReference>
<proteinExistence type="predicted"/>
<gene>
    <name evidence="1" type="ORF">QOZ94_001725</name>
</gene>
<dbReference type="Pfam" id="PF20159">
    <property type="entry name" value="YidB"/>
    <property type="match status" value="1"/>
</dbReference>
<dbReference type="Gene3D" id="1.10.10.690">
    <property type="entry name" value="YidB-like"/>
    <property type="match status" value="1"/>
</dbReference>
<evidence type="ECO:0000313" key="2">
    <source>
        <dbReference type="Proteomes" id="UP001241747"/>
    </source>
</evidence>
<protein>
    <submittedName>
        <fullName evidence="1">Uncharacterized protein YidB (DUF937 family)</fullName>
    </submittedName>
</protein>
<sequence length="139" mass="14007">MGLFDQMMGGVLNNMLSQASGSGGLGNLLNSALSGPMAQALPGMLNGALAKTEYGSLDGLLAQLQESGLGDQVASWLSSGPNAPVSAEQIISALGESQIGQMAAGVGLPTERLTELLSQFLPALVDKLSPNGALELPKA</sequence>
<organism evidence="1 2">
    <name type="scientific">Xanthobacter agilis</name>
    <dbReference type="NCBI Taxonomy" id="47492"/>
    <lineage>
        <taxon>Bacteria</taxon>
        <taxon>Pseudomonadati</taxon>
        <taxon>Pseudomonadota</taxon>
        <taxon>Alphaproteobacteria</taxon>
        <taxon>Hyphomicrobiales</taxon>
        <taxon>Xanthobacteraceae</taxon>
        <taxon>Xanthobacter</taxon>
    </lineage>
</organism>
<comment type="caution">
    <text evidence="1">The sequence shown here is derived from an EMBL/GenBank/DDBJ whole genome shotgun (WGS) entry which is preliminary data.</text>
</comment>
<dbReference type="EMBL" id="JAUSVY010000003">
    <property type="protein sequence ID" value="MDQ0504943.1"/>
    <property type="molecule type" value="Genomic_DNA"/>
</dbReference>